<evidence type="ECO:0000313" key="6">
    <source>
        <dbReference type="WBParaSite" id="MBELARI_LOCUS18822"/>
    </source>
</evidence>
<dbReference type="GO" id="GO:0003924">
    <property type="term" value="F:GTPase activity"/>
    <property type="evidence" value="ECO:0007669"/>
    <property type="project" value="InterPro"/>
</dbReference>
<dbReference type="WBParaSite" id="MBELARI_LOCUS18822">
    <property type="protein sequence ID" value="MBELARI_LOCUS18822"/>
    <property type="gene ID" value="MBELARI_LOCUS18822"/>
</dbReference>
<dbReference type="SUPFAM" id="SSF52540">
    <property type="entry name" value="P-loop containing nucleoside triphosphate hydrolases"/>
    <property type="match status" value="1"/>
</dbReference>
<accession>A0AAF3EZ78</accession>
<dbReference type="GO" id="GO:0005525">
    <property type="term" value="F:GTP binding"/>
    <property type="evidence" value="ECO:0007669"/>
    <property type="project" value="InterPro"/>
</dbReference>
<keyword evidence="2" id="KW-0175">Coiled coil</keyword>
<feature type="compositionally biased region" description="Basic and acidic residues" evidence="3">
    <location>
        <begin position="640"/>
        <end position="670"/>
    </location>
</feature>
<keyword evidence="5" id="KW-1185">Reference proteome</keyword>
<feature type="compositionally biased region" description="Low complexity" evidence="3">
    <location>
        <begin position="678"/>
        <end position="687"/>
    </location>
</feature>
<dbReference type="InterPro" id="IPR027417">
    <property type="entry name" value="P-loop_NTPase"/>
</dbReference>
<evidence type="ECO:0000256" key="2">
    <source>
        <dbReference type="SAM" id="Coils"/>
    </source>
</evidence>
<name>A0AAF3EZ78_9BILA</name>
<evidence type="ECO:0000256" key="3">
    <source>
        <dbReference type="SAM" id="MobiDB-lite"/>
    </source>
</evidence>
<organism evidence="5 6">
    <name type="scientific">Mesorhabditis belari</name>
    <dbReference type="NCBI Taxonomy" id="2138241"/>
    <lineage>
        <taxon>Eukaryota</taxon>
        <taxon>Metazoa</taxon>
        <taxon>Ecdysozoa</taxon>
        <taxon>Nematoda</taxon>
        <taxon>Chromadorea</taxon>
        <taxon>Rhabditida</taxon>
        <taxon>Rhabditina</taxon>
        <taxon>Rhabditomorpha</taxon>
        <taxon>Rhabditoidea</taxon>
        <taxon>Rhabditidae</taxon>
        <taxon>Mesorhabditinae</taxon>
        <taxon>Mesorhabditis</taxon>
    </lineage>
</organism>
<evidence type="ECO:0000256" key="1">
    <source>
        <dbReference type="ARBA" id="ARBA00022801"/>
    </source>
</evidence>
<feature type="region of interest" description="Disordered" evidence="3">
    <location>
        <begin position="640"/>
        <end position="706"/>
    </location>
</feature>
<dbReference type="Proteomes" id="UP000887575">
    <property type="component" value="Unassembled WGS sequence"/>
</dbReference>
<dbReference type="SUPFAM" id="SSF48340">
    <property type="entry name" value="Interferon-induced guanylate-binding protein 1 (GBP1), C-terminal domain"/>
    <property type="match status" value="1"/>
</dbReference>
<evidence type="ECO:0000313" key="5">
    <source>
        <dbReference type="Proteomes" id="UP000887575"/>
    </source>
</evidence>
<proteinExistence type="predicted"/>
<dbReference type="PANTHER" id="PTHR10751">
    <property type="entry name" value="GUANYLATE BINDING PROTEIN"/>
    <property type="match status" value="1"/>
</dbReference>
<feature type="domain" description="Guanylate-binding protein N-terminal" evidence="4">
    <location>
        <begin position="19"/>
        <end position="170"/>
    </location>
</feature>
<feature type="coiled-coil region" evidence="2">
    <location>
        <begin position="362"/>
        <end position="392"/>
    </location>
</feature>
<dbReference type="InterPro" id="IPR036543">
    <property type="entry name" value="Guanylate-bd_C_sf"/>
</dbReference>
<evidence type="ECO:0000259" key="4">
    <source>
        <dbReference type="Pfam" id="PF02263"/>
    </source>
</evidence>
<dbReference type="Gene3D" id="3.40.50.300">
    <property type="entry name" value="P-loop containing nucleotide triphosphate hydrolases"/>
    <property type="match status" value="1"/>
</dbReference>
<feature type="coiled-coil region" evidence="2">
    <location>
        <begin position="531"/>
        <end position="579"/>
    </location>
</feature>
<sequence length="731" mass="83055">MGRMEKLIETGPDERTPTTLNESLLGSLVRQIGDRPVAIISICGKIRHGKTFLSNVYLDTLRRGRFPYRSDDDIIGGPTGNPFRNIDDTDTQGVQVWNEVLSYQNEQGEELAVLLIDCQGTFDIRNTTPFFVVLFINTLLLSSDLVLNFSQQVDGHDLSSLQEFIAYAQQDRGRIGQNLMILIRDARRARKFDEQYLNSHLRSVEIGRKLDETFEKVECWTAPRPDAAVHNGDISVRVGDCGRDFINSLCELVNHQLDNLRGKTFCGAPVTGATFDPFVRNIVEQVKANTPADIKNGFEANMALFNERAVNVGKETFEERVSKYNGKVITVESFAKIIEESRRIALNAYKECVRFGTSADKRKAKKEFVEWLEKRIDELKQENQKKYELKEKEKICDELLQDFKATPFDFKGGALGFAKQYCELYNATKEQYDKATEAFTLTQEDEKWDDLKKKIEEHIGNEEKTLVEAQLGALKKQLKELGNWKGILYATEAFTLTQEDKKWDDLKKKIEKKASKAFVKVAKEHIGNEEKTLVEAQLDALKKQLKESLKNVSTESDVKEKANAVLDKHQKKLEAAVTKWKTDFTSGLIQANNHLSKHSLHGLPVAEIQNDVNGICGRKETEEKLMACTKKCRQTSIQKLKEEEQKRRIKKAEEDAKAAREEARRARDRSPVIVRVETPSQSTSTPSTSPPGGGWTCRPPTPPSPRNILTDIIDIFLPRPTRPTLPRPYDL</sequence>
<dbReference type="AlphaFoldDB" id="A0AAF3EZ78"/>
<dbReference type="Pfam" id="PF02263">
    <property type="entry name" value="GBP"/>
    <property type="match status" value="1"/>
</dbReference>
<keyword evidence="1" id="KW-0378">Hydrolase</keyword>
<dbReference type="InterPro" id="IPR015894">
    <property type="entry name" value="Guanylate-bd_N"/>
</dbReference>
<reference evidence="6" key="1">
    <citation type="submission" date="2024-02" db="UniProtKB">
        <authorList>
            <consortium name="WormBaseParasite"/>
        </authorList>
    </citation>
    <scope>IDENTIFICATION</scope>
</reference>
<protein>
    <recommendedName>
        <fullName evidence="4">Guanylate-binding protein N-terminal domain-containing protein</fullName>
    </recommendedName>
</protein>